<sequence length="184" mass="20484">ATHPCKLYTLPSAAEGSCEITINYNARDDKQALATCLEFFPKTFVKGEKAAEGTTKCVVTAAYQCVEDDPGTPRLSSSFSTSAIDSRRMEVANTSRARLLNTCLPMRMIRRRKAENYSYTHAKFVGMEAHRKDIDKLWIGIDKHGKELEGEKRMMHSTMWNHVEVSPSTTSCGRAPTTCTIGGR</sequence>
<dbReference type="AlphaFoldDB" id="A0AAV5SIR5"/>
<keyword evidence="2" id="KW-1185">Reference proteome</keyword>
<proteinExistence type="predicted"/>
<gene>
    <name evidence="1" type="ORF">PENTCL1PPCAC_5143</name>
</gene>
<feature type="non-terminal residue" evidence="1">
    <location>
        <position position="1"/>
    </location>
</feature>
<comment type="caution">
    <text evidence="1">The sequence shown here is derived from an EMBL/GenBank/DDBJ whole genome shotgun (WGS) entry which is preliminary data.</text>
</comment>
<name>A0AAV5SIR5_9BILA</name>
<evidence type="ECO:0000313" key="1">
    <source>
        <dbReference type="EMBL" id="GMS82968.1"/>
    </source>
</evidence>
<protein>
    <submittedName>
        <fullName evidence="1">Uncharacterized protein</fullName>
    </submittedName>
</protein>
<feature type="non-terminal residue" evidence="1">
    <location>
        <position position="184"/>
    </location>
</feature>
<evidence type="ECO:0000313" key="2">
    <source>
        <dbReference type="Proteomes" id="UP001432027"/>
    </source>
</evidence>
<accession>A0AAV5SIR5</accession>
<organism evidence="1 2">
    <name type="scientific">Pristionchus entomophagus</name>
    <dbReference type="NCBI Taxonomy" id="358040"/>
    <lineage>
        <taxon>Eukaryota</taxon>
        <taxon>Metazoa</taxon>
        <taxon>Ecdysozoa</taxon>
        <taxon>Nematoda</taxon>
        <taxon>Chromadorea</taxon>
        <taxon>Rhabditida</taxon>
        <taxon>Rhabditina</taxon>
        <taxon>Diplogasteromorpha</taxon>
        <taxon>Diplogasteroidea</taxon>
        <taxon>Neodiplogasteridae</taxon>
        <taxon>Pristionchus</taxon>
    </lineage>
</organism>
<reference evidence="1" key="1">
    <citation type="submission" date="2023-10" db="EMBL/GenBank/DDBJ databases">
        <title>Genome assembly of Pristionchus species.</title>
        <authorList>
            <person name="Yoshida K."/>
            <person name="Sommer R.J."/>
        </authorList>
    </citation>
    <scope>NUCLEOTIDE SEQUENCE</scope>
    <source>
        <strain evidence="1">RS0144</strain>
    </source>
</reference>
<dbReference type="Proteomes" id="UP001432027">
    <property type="component" value="Unassembled WGS sequence"/>
</dbReference>
<dbReference type="EMBL" id="BTSX01000002">
    <property type="protein sequence ID" value="GMS82968.1"/>
    <property type="molecule type" value="Genomic_DNA"/>
</dbReference>